<keyword evidence="2" id="KW-0132">Cell division</keyword>
<dbReference type="PANTHER" id="PTHR12827">
    <property type="entry name" value="MEIOTIC CHECKPOINT REGULATOR TSG24 FAMILY MEMBER"/>
    <property type="match status" value="1"/>
</dbReference>
<evidence type="ECO:0000313" key="7">
    <source>
        <dbReference type="Proteomes" id="UP000019377"/>
    </source>
</evidence>
<dbReference type="Gene3D" id="1.25.10.10">
    <property type="entry name" value="Leucine-rich Repeat Variant"/>
    <property type="match status" value="2"/>
</dbReference>
<evidence type="ECO:0000259" key="5">
    <source>
        <dbReference type="Pfam" id="PF18122"/>
    </source>
</evidence>
<organism evidence="6 7">
    <name type="scientific">Kalmanozyma brasiliensis (strain GHG001)</name>
    <name type="common">Yeast</name>
    <name type="synonym">Pseudozyma brasiliensis</name>
    <dbReference type="NCBI Taxonomy" id="1365824"/>
    <lineage>
        <taxon>Eukaryota</taxon>
        <taxon>Fungi</taxon>
        <taxon>Dikarya</taxon>
        <taxon>Basidiomycota</taxon>
        <taxon>Ustilaginomycotina</taxon>
        <taxon>Ustilaginomycetes</taxon>
        <taxon>Ustilaginales</taxon>
        <taxon>Ustilaginaceae</taxon>
        <taxon>Kalmanozyma</taxon>
    </lineage>
</organism>
<gene>
    <name evidence="6" type="ORF">PSEUBRA_SCAF4g05097</name>
</gene>
<dbReference type="GO" id="GO:0007091">
    <property type="term" value="P:metaphase/anaphase transition of mitotic cell cycle"/>
    <property type="evidence" value="ECO:0007669"/>
    <property type="project" value="TreeGrafter"/>
</dbReference>
<sequence>MPTGTIDGMRLDAMEVDDAILDDGDVDLARVADMDSFARSFACTCLLDEIKIPHLNSASDLADLRVSGSSFGHIDSDATYLFLSMPTHRLFAQDPLLQGLAPFTAVDSAGWNAAPQGTLKNNLDPTESGPLLFTLYLLAEEMQLDTSHSQGEVKKVAELSAALAQRCRSSAWTEALRCRVALRQGASQLGQGSKQSRSMDADGQEPPQDFYQVLRRLLSGSRAQASSLRSWIEPTAGLAQLTHAAAAFPMLDAVLRTFSVFSQAHKDRQHLAAAVVESTISNGLDLERLRALPFGISLPLYEAMRCCQVEPPSGKSAAFYHMTQRAELVLNAWPLRGSLSTANARKIPEQLVRTLPEDVSLDAICAQLFSRDFRLRDVVAMLRTDSINSVYVAEGESQTETAITEQHNAAVAAIGERTKALPAGRAMLFMTSQRFSPTHKWRIPSICLTVKVRPRGLTIEPETKADAAGLDWPEFHNGVASVLELHLASDITVDSKWIFAHLGEQVTARHAGFLYGLGLMKQLPSLTPIHVFRYLKMRNNLLTIGFLLGVAVSTVGTADPTARNLIGMQLPAFLPPDSAPLNLSTITQTAGLLAMGLLFLGSNHRWTAKRMLDQIGAQESSTPHLQPQYREAYSLSAGLALGLVYLGKGRGEGMKSLPDKRILARLIHLIQGSSNVGKGATLAGGLRADDAGKDAGEINLTSAPAALALGLVYLRSGSPTMADVVAPPRTARELDSLRPDVLFAHVLARYLILWDIIQPTKEWLFGVLPMWMQRRIECGKTLSEAAQLAQINMETGACFVIGLKYAGSKDAKASHCLWEQLNRLEKQAKVQAVSFFAKIRKSALQAALDQARIALAMVLAGSGDVDLLRHLRRAHGDVDGDTCYGSHMATHMALGLLFLGGGRFTLGTSDLAVAALLISFVPPFPRSSGDNRAHLQAFRHLWYLAIEPRLLVATDVDSNQLVSLPVHIAEGDAIASDNKRTFTPLLLPNRHLSGSIRSATDRYWSASIDGSSISDRNVVTGSAAARAARASASATSQMLFVKRKAAHLDYLADPNGSRSLTSRALETAPMDVSGDAAERIGPGVPELREATRGFSAAGKQCELVRCLGQISGSSSDADQISQSDATVSAMRALVMECLTMDKMYVLPAYASIVQLKHDNGVDALFQPSRDIRLADDFYQHHFARLFAEGNDDGASKPLPLVQPALLTLLRLHAQEQARKVFEGDAAVRDAVTECLISRPGVGFSAALLEAEDAWKVMVMSEMPSMNEVRGLVDFIRQFIRSAQPAAGPTDATQLREKVHMVTDAAFGGPNRAPWTAFILDHVIDELLGGS</sequence>
<keyword evidence="4" id="KW-0131">Cell cycle</keyword>
<dbReference type="GO" id="GO:0070979">
    <property type="term" value="P:protein K11-linked ubiquitination"/>
    <property type="evidence" value="ECO:0007669"/>
    <property type="project" value="TreeGrafter"/>
</dbReference>
<evidence type="ECO:0000256" key="3">
    <source>
        <dbReference type="ARBA" id="ARBA00022776"/>
    </source>
</evidence>
<dbReference type="InterPro" id="IPR041221">
    <property type="entry name" value="APC1_C"/>
</dbReference>
<dbReference type="InterPro" id="IPR024990">
    <property type="entry name" value="Apc1"/>
</dbReference>
<dbReference type="GO" id="GO:0031145">
    <property type="term" value="P:anaphase-promoting complex-dependent catabolic process"/>
    <property type="evidence" value="ECO:0007669"/>
    <property type="project" value="TreeGrafter"/>
</dbReference>
<dbReference type="PANTHER" id="PTHR12827:SF3">
    <property type="entry name" value="ANAPHASE-PROMOTING COMPLEX SUBUNIT 1"/>
    <property type="match status" value="1"/>
</dbReference>
<dbReference type="OMA" id="KWIFAHL"/>
<dbReference type="GO" id="GO:0051301">
    <property type="term" value="P:cell division"/>
    <property type="evidence" value="ECO:0007669"/>
    <property type="project" value="UniProtKB-KW"/>
</dbReference>
<dbReference type="GO" id="GO:0060090">
    <property type="term" value="F:molecular adaptor activity"/>
    <property type="evidence" value="ECO:0007669"/>
    <property type="project" value="TreeGrafter"/>
</dbReference>
<dbReference type="EMBL" id="KI545884">
    <property type="protein sequence ID" value="EST05941.1"/>
    <property type="molecule type" value="Genomic_DNA"/>
</dbReference>
<proteinExistence type="inferred from homology"/>
<comment type="similarity">
    <text evidence="1">Belongs to the APC1 family.</text>
</comment>
<evidence type="ECO:0000256" key="1">
    <source>
        <dbReference type="ARBA" id="ARBA00010547"/>
    </source>
</evidence>
<dbReference type="Proteomes" id="UP000019377">
    <property type="component" value="Unassembled WGS sequence"/>
</dbReference>
<name>V5E6P4_KALBG</name>
<dbReference type="eggNOG" id="KOG1858">
    <property type="taxonomic scope" value="Eukaryota"/>
</dbReference>
<evidence type="ECO:0000313" key="6">
    <source>
        <dbReference type="EMBL" id="EST05941.1"/>
    </source>
</evidence>
<feature type="domain" description="Anaphase-promoting complex subunit 1 C-terminal" evidence="5">
    <location>
        <begin position="1120"/>
        <end position="1220"/>
    </location>
</feature>
<keyword evidence="3" id="KW-0498">Mitosis</keyword>
<dbReference type="OrthoDB" id="26401at2759"/>
<dbReference type="HOGENOM" id="CLU_001202_0_0_1"/>
<dbReference type="Pfam" id="PF18122">
    <property type="entry name" value="APC1_C"/>
    <property type="match status" value="1"/>
</dbReference>
<accession>V5E6P4</accession>
<dbReference type="GO" id="GO:0005680">
    <property type="term" value="C:anaphase-promoting complex"/>
    <property type="evidence" value="ECO:0007669"/>
    <property type="project" value="InterPro"/>
</dbReference>
<keyword evidence="7" id="KW-1185">Reference proteome</keyword>
<evidence type="ECO:0000256" key="2">
    <source>
        <dbReference type="ARBA" id="ARBA00022618"/>
    </source>
</evidence>
<dbReference type="InterPro" id="IPR011989">
    <property type="entry name" value="ARM-like"/>
</dbReference>
<protein>
    <recommendedName>
        <fullName evidence="5">Anaphase-promoting complex subunit 1 C-terminal domain-containing protein</fullName>
    </recommendedName>
</protein>
<dbReference type="STRING" id="1365824.V5E6P4"/>
<reference evidence="7" key="1">
    <citation type="journal article" date="2013" name="Genome Announc.">
        <title>Draft genome sequence of Pseudozyma brasiliensis sp. nov. strain GHG001, a high producer of endo-1,4-xylanase isolated from an insect pest of sugarcane.</title>
        <authorList>
            <person name="Oliveira J.V.D.C."/>
            <person name="dos Santos R.A.C."/>
            <person name="Borges T.A."/>
            <person name="Riano-Pachon D.M."/>
            <person name="Goldman G.H."/>
        </authorList>
    </citation>
    <scope>NUCLEOTIDE SEQUENCE [LARGE SCALE GENOMIC DNA]</scope>
    <source>
        <strain evidence="7">GHG001</strain>
    </source>
</reference>
<evidence type="ECO:0000256" key="4">
    <source>
        <dbReference type="ARBA" id="ARBA00023306"/>
    </source>
</evidence>